<feature type="non-terminal residue" evidence="2">
    <location>
        <position position="1"/>
    </location>
</feature>
<gene>
    <name evidence="2" type="ORF">PMAYCL1PPCAC_05565</name>
</gene>
<comment type="caution">
    <text evidence="2">The sequence shown here is derived from an EMBL/GenBank/DDBJ whole genome shotgun (WGS) entry which is preliminary data.</text>
</comment>
<keyword evidence="1" id="KW-0472">Membrane</keyword>
<keyword evidence="1" id="KW-0812">Transmembrane</keyword>
<reference evidence="3" key="1">
    <citation type="submission" date="2022-10" db="EMBL/GenBank/DDBJ databases">
        <title>Genome assembly of Pristionchus species.</title>
        <authorList>
            <person name="Yoshida K."/>
            <person name="Sommer R.J."/>
        </authorList>
    </citation>
    <scope>NUCLEOTIDE SEQUENCE [LARGE SCALE GENOMIC DNA]</scope>
    <source>
        <strain evidence="3">RS5460</strain>
    </source>
</reference>
<dbReference type="AlphaFoldDB" id="A0AAN4ZE87"/>
<organism evidence="2 3">
    <name type="scientific">Pristionchus mayeri</name>
    <dbReference type="NCBI Taxonomy" id="1317129"/>
    <lineage>
        <taxon>Eukaryota</taxon>
        <taxon>Metazoa</taxon>
        <taxon>Ecdysozoa</taxon>
        <taxon>Nematoda</taxon>
        <taxon>Chromadorea</taxon>
        <taxon>Rhabditida</taxon>
        <taxon>Rhabditina</taxon>
        <taxon>Diplogasteromorpha</taxon>
        <taxon>Diplogasteroidea</taxon>
        <taxon>Neodiplogasteridae</taxon>
        <taxon>Pristionchus</taxon>
    </lineage>
</organism>
<protein>
    <submittedName>
        <fullName evidence="2">Uncharacterized protein</fullName>
    </submittedName>
</protein>
<feature type="transmembrane region" description="Helical" evidence="1">
    <location>
        <begin position="15"/>
        <end position="41"/>
    </location>
</feature>
<evidence type="ECO:0000256" key="1">
    <source>
        <dbReference type="SAM" id="Phobius"/>
    </source>
</evidence>
<keyword evidence="1" id="KW-1133">Transmembrane helix</keyword>
<dbReference type="Proteomes" id="UP001328107">
    <property type="component" value="Unassembled WGS sequence"/>
</dbReference>
<dbReference type="EMBL" id="BTRK01000002">
    <property type="protein sequence ID" value="GMR35370.1"/>
    <property type="molecule type" value="Genomic_DNA"/>
</dbReference>
<evidence type="ECO:0000313" key="2">
    <source>
        <dbReference type="EMBL" id="GMR35370.1"/>
    </source>
</evidence>
<feature type="non-terminal residue" evidence="2">
    <location>
        <position position="83"/>
    </location>
</feature>
<proteinExistence type="predicted"/>
<evidence type="ECO:0000313" key="3">
    <source>
        <dbReference type="Proteomes" id="UP001328107"/>
    </source>
</evidence>
<name>A0AAN4ZE87_9BILA</name>
<accession>A0AAN4ZE87</accession>
<keyword evidence="3" id="KW-1185">Reference proteome</keyword>
<sequence>LSGQLVLPSQYMETIMIFVIIISVILFILLIDCAIGIFYLLQLRKLNKMEEKSKEERYHRKNRFLCEECADDAPARTAPTPKA</sequence>